<evidence type="ECO:0000313" key="3">
    <source>
        <dbReference type="EMBL" id="HIZ46397.1"/>
    </source>
</evidence>
<organism evidence="3 4">
    <name type="scientific">Candidatus Olsenella pullistercoris</name>
    <dbReference type="NCBI Taxonomy" id="2838712"/>
    <lineage>
        <taxon>Bacteria</taxon>
        <taxon>Bacillati</taxon>
        <taxon>Actinomycetota</taxon>
        <taxon>Coriobacteriia</taxon>
        <taxon>Coriobacteriales</taxon>
        <taxon>Atopobiaceae</taxon>
        <taxon>Olsenella</taxon>
    </lineage>
</organism>
<dbReference type="GO" id="GO:0003677">
    <property type="term" value="F:DNA binding"/>
    <property type="evidence" value="ECO:0007669"/>
    <property type="project" value="InterPro"/>
</dbReference>
<dbReference type="Gene3D" id="1.10.260.40">
    <property type="entry name" value="lambda repressor-like DNA-binding domains"/>
    <property type="match status" value="1"/>
</dbReference>
<reference evidence="3" key="2">
    <citation type="submission" date="2021-04" db="EMBL/GenBank/DDBJ databases">
        <authorList>
            <person name="Gilroy R."/>
        </authorList>
    </citation>
    <scope>NUCLEOTIDE SEQUENCE</scope>
    <source>
        <strain evidence="3">ChiHjej12B11-14209</strain>
    </source>
</reference>
<name>A0A9D2EZP8_9ACTN</name>
<accession>A0A9D2EZP8</accession>
<dbReference type="SMART" id="SM00530">
    <property type="entry name" value="HTH_XRE"/>
    <property type="match status" value="1"/>
</dbReference>
<dbReference type="InterPro" id="IPR010982">
    <property type="entry name" value="Lambda_DNA-bd_dom_sf"/>
</dbReference>
<dbReference type="SUPFAM" id="SSF47413">
    <property type="entry name" value="lambda repressor-like DNA-binding domains"/>
    <property type="match status" value="1"/>
</dbReference>
<proteinExistence type="predicted"/>
<comment type="caution">
    <text evidence="3">The sequence shown here is derived from an EMBL/GenBank/DDBJ whole genome shotgun (WGS) entry which is preliminary data.</text>
</comment>
<dbReference type="InterPro" id="IPR001387">
    <property type="entry name" value="Cro/C1-type_HTH"/>
</dbReference>
<dbReference type="PROSITE" id="PS50943">
    <property type="entry name" value="HTH_CROC1"/>
    <property type="match status" value="1"/>
</dbReference>
<sequence>MENTAPCTYVRRAVGRTVDRLCSERGISQSGFAAMISVDRSHLNQLINGKHNFTLDMLVKIADGLDVPLAELFSELGELPPSKLALSYNRPEAADEEPGASGARGRRGH</sequence>
<dbReference type="EMBL" id="DXBM01000045">
    <property type="protein sequence ID" value="HIZ46397.1"/>
    <property type="molecule type" value="Genomic_DNA"/>
</dbReference>
<feature type="domain" description="HTH cro/C1-type" evidence="2">
    <location>
        <begin position="18"/>
        <end position="72"/>
    </location>
</feature>
<evidence type="ECO:0000313" key="4">
    <source>
        <dbReference type="Proteomes" id="UP000824062"/>
    </source>
</evidence>
<evidence type="ECO:0000256" key="1">
    <source>
        <dbReference type="SAM" id="MobiDB-lite"/>
    </source>
</evidence>
<dbReference type="Proteomes" id="UP000824062">
    <property type="component" value="Unassembled WGS sequence"/>
</dbReference>
<dbReference type="Pfam" id="PF01381">
    <property type="entry name" value="HTH_3"/>
    <property type="match status" value="1"/>
</dbReference>
<dbReference type="CDD" id="cd00093">
    <property type="entry name" value="HTH_XRE"/>
    <property type="match status" value="1"/>
</dbReference>
<dbReference type="AlphaFoldDB" id="A0A9D2EZP8"/>
<gene>
    <name evidence="3" type="ORF">IAA19_05190</name>
</gene>
<evidence type="ECO:0000259" key="2">
    <source>
        <dbReference type="PROSITE" id="PS50943"/>
    </source>
</evidence>
<protein>
    <submittedName>
        <fullName evidence="3">Helix-turn-helix domain-containing protein</fullName>
    </submittedName>
</protein>
<reference evidence="3" key="1">
    <citation type="journal article" date="2021" name="PeerJ">
        <title>Extensive microbial diversity within the chicken gut microbiome revealed by metagenomics and culture.</title>
        <authorList>
            <person name="Gilroy R."/>
            <person name="Ravi A."/>
            <person name="Getino M."/>
            <person name="Pursley I."/>
            <person name="Horton D.L."/>
            <person name="Alikhan N.F."/>
            <person name="Baker D."/>
            <person name="Gharbi K."/>
            <person name="Hall N."/>
            <person name="Watson M."/>
            <person name="Adriaenssens E.M."/>
            <person name="Foster-Nyarko E."/>
            <person name="Jarju S."/>
            <person name="Secka A."/>
            <person name="Antonio M."/>
            <person name="Oren A."/>
            <person name="Chaudhuri R.R."/>
            <person name="La Ragione R."/>
            <person name="Hildebrand F."/>
            <person name="Pallen M.J."/>
        </authorList>
    </citation>
    <scope>NUCLEOTIDE SEQUENCE</scope>
    <source>
        <strain evidence="3">ChiHjej12B11-14209</strain>
    </source>
</reference>
<feature type="region of interest" description="Disordered" evidence="1">
    <location>
        <begin position="87"/>
        <end position="109"/>
    </location>
</feature>